<proteinExistence type="predicted"/>
<keyword evidence="2" id="KW-1185">Reference proteome</keyword>
<protein>
    <submittedName>
        <fullName evidence="1">Uncharacterized protein</fullName>
    </submittedName>
</protein>
<dbReference type="Proteomes" id="UP000215914">
    <property type="component" value="Chromosome 7"/>
</dbReference>
<accession>A0A251UCC5</accession>
<dbReference type="InParanoid" id="A0A251UCC5"/>
<evidence type="ECO:0000313" key="1">
    <source>
        <dbReference type="EMBL" id="OTG20703.1"/>
    </source>
</evidence>
<dbReference type="EMBL" id="CM007896">
    <property type="protein sequence ID" value="OTG20703.1"/>
    <property type="molecule type" value="Genomic_DNA"/>
</dbReference>
<dbReference type="AlphaFoldDB" id="A0A251UCC5"/>
<gene>
    <name evidence="1" type="ORF">HannXRQ_Chr07g0196021</name>
</gene>
<evidence type="ECO:0000313" key="2">
    <source>
        <dbReference type="Proteomes" id="UP000215914"/>
    </source>
</evidence>
<organism evidence="1 2">
    <name type="scientific">Helianthus annuus</name>
    <name type="common">Common sunflower</name>
    <dbReference type="NCBI Taxonomy" id="4232"/>
    <lineage>
        <taxon>Eukaryota</taxon>
        <taxon>Viridiplantae</taxon>
        <taxon>Streptophyta</taxon>
        <taxon>Embryophyta</taxon>
        <taxon>Tracheophyta</taxon>
        <taxon>Spermatophyta</taxon>
        <taxon>Magnoliopsida</taxon>
        <taxon>eudicotyledons</taxon>
        <taxon>Gunneridae</taxon>
        <taxon>Pentapetalae</taxon>
        <taxon>asterids</taxon>
        <taxon>campanulids</taxon>
        <taxon>Asterales</taxon>
        <taxon>Asteraceae</taxon>
        <taxon>Asteroideae</taxon>
        <taxon>Heliantheae alliance</taxon>
        <taxon>Heliantheae</taxon>
        <taxon>Helianthus</taxon>
    </lineage>
</organism>
<sequence>MCIVSPNWAFSPDRAQTSICLICVFIVRKRQLSNPRLLSLSPATTLHSHEAFLSSLSLRSESVKPSIPGCDCLRVSK</sequence>
<name>A0A251UCC5_HELAN</name>
<reference evidence="2" key="1">
    <citation type="journal article" date="2017" name="Nature">
        <title>The sunflower genome provides insights into oil metabolism, flowering and Asterid evolution.</title>
        <authorList>
            <person name="Badouin H."/>
            <person name="Gouzy J."/>
            <person name="Grassa C.J."/>
            <person name="Murat F."/>
            <person name="Staton S.E."/>
            <person name="Cottret L."/>
            <person name="Lelandais-Briere C."/>
            <person name="Owens G.L."/>
            <person name="Carrere S."/>
            <person name="Mayjonade B."/>
            <person name="Legrand L."/>
            <person name="Gill N."/>
            <person name="Kane N.C."/>
            <person name="Bowers J.E."/>
            <person name="Hubner S."/>
            <person name="Bellec A."/>
            <person name="Berard A."/>
            <person name="Berges H."/>
            <person name="Blanchet N."/>
            <person name="Boniface M.C."/>
            <person name="Brunel D."/>
            <person name="Catrice O."/>
            <person name="Chaidir N."/>
            <person name="Claudel C."/>
            <person name="Donnadieu C."/>
            <person name="Faraut T."/>
            <person name="Fievet G."/>
            <person name="Helmstetter N."/>
            <person name="King M."/>
            <person name="Knapp S.J."/>
            <person name="Lai Z."/>
            <person name="Le Paslier M.C."/>
            <person name="Lippi Y."/>
            <person name="Lorenzon L."/>
            <person name="Mandel J.R."/>
            <person name="Marage G."/>
            <person name="Marchand G."/>
            <person name="Marquand E."/>
            <person name="Bret-Mestries E."/>
            <person name="Morien E."/>
            <person name="Nambeesan S."/>
            <person name="Nguyen T."/>
            <person name="Pegot-Espagnet P."/>
            <person name="Pouilly N."/>
            <person name="Raftis F."/>
            <person name="Sallet E."/>
            <person name="Schiex T."/>
            <person name="Thomas J."/>
            <person name="Vandecasteele C."/>
            <person name="Vares D."/>
            <person name="Vear F."/>
            <person name="Vautrin S."/>
            <person name="Crespi M."/>
            <person name="Mangin B."/>
            <person name="Burke J.M."/>
            <person name="Salse J."/>
            <person name="Munos S."/>
            <person name="Vincourt P."/>
            <person name="Rieseberg L.H."/>
            <person name="Langlade N.B."/>
        </authorList>
    </citation>
    <scope>NUCLEOTIDE SEQUENCE [LARGE SCALE GENOMIC DNA]</scope>
    <source>
        <strain evidence="2">cv. SF193</strain>
    </source>
</reference>